<feature type="compositionally biased region" description="Basic and acidic residues" evidence="1">
    <location>
        <begin position="1"/>
        <end position="26"/>
    </location>
</feature>
<dbReference type="AlphaFoldDB" id="A0A0B7A7F2"/>
<protein>
    <submittedName>
        <fullName evidence="2">Uncharacterized protein</fullName>
    </submittedName>
</protein>
<reference evidence="2" key="1">
    <citation type="submission" date="2014-12" db="EMBL/GenBank/DDBJ databases">
        <title>Insight into the proteome of Arion vulgaris.</title>
        <authorList>
            <person name="Aradska J."/>
            <person name="Bulat T."/>
            <person name="Smidak R."/>
            <person name="Sarate P."/>
            <person name="Gangsoo J."/>
            <person name="Sialana F."/>
            <person name="Bilban M."/>
            <person name="Lubec G."/>
        </authorList>
    </citation>
    <scope>NUCLEOTIDE SEQUENCE</scope>
    <source>
        <tissue evidence="2">Skin</tissue>
    </source>
</reference>
<evidence type="ECO:0000256" key="1">
    <source>
        <dbReference type="SAM" id="MobiDB-lite"/>
    </source>
</evidence>
<accession>A0A0B7A7F2</accession>
<feature type="region of interest" description="Disordered" evidence="1">
    <location>
        <begin position="1"/>
        <end position="49"/>
    </location>
</feature>
<gene>
    <name evidence="2" type="primary">ORF97618</name>
</gene>
<sequence>KTQEQMETRVGDGLKENGDRVERSVKDGIGCGPMSAKWQGLKKKKNKIN</sequence>
<proteinExistence type="predicted"/>
<organism evidence="2">
    <name type="scientific">Arion vulgaris</name>
    <dbReference type="NCBI Taxonomy" id="1028688"/>
    <lineage>
        <taxon>Eukaryota</taxon>
        <taxon>Metazoa</taxon>
        <taxon>Spiralia</taxon>
        <taxon>Lophotrochozoa</taxon>
        <taxon>Mollusca</taxon>
        <taxon>Gastropoda</taxon>
        <taxon>Heterobranchia</taxon>
        <taxon>Euthyneura</taxon>
        <taxon>Panpulmonata</taxon>
        <taxon>Eupulmonata</taxon>
        <taxon>Stylommatophora</taxon>
        <taxon>Helicina</taxon>
        <taxon>Arionoidea</taxon>
        <taxon>Arionidae</taxon>
        <taxon>Arion</taxon>
    </lineage>
</organism>
<dbReference type="EMBL" id="HACG01029061">
    <property type="protein sequence ID" value="CEK75926.1"/>
    <property type="molecule type" value="Transcribed_RNA"/>
</dbReference>
<name>A0A0B7A7F2_9EUPU</name>
<feature type="compositionally biased region" description="Basic residues" evidence="1">
    <location>
        <begin position="40"/>
        <end position="49"/>
    </location>
</feature>
<evidence type="ECO:0000313" key="2">
    <source>
        <dbReference type="EMBL" id="CEK75926.1"/>
    </source>
</evidence>
<feature type="non-terminal residue" evidence="2">
    <location>
        <position position="1"/>
    </location>
</feature>